<dbReference type="GO" id="GO:0006633">
    <property type="term" value="P:fatty acid biosynthetic process"/>
    <property type="evidence" value="ECO:0007669"/>
    <property type="project" value="UniProtKB-UniPathway"/>
</dbReference>
<keyword evidence="15" id="KW-1185">Reference proteome</keyword>
<keyword evidence="8" id="KW-0275">Fatty acid biosynthesis</keyword>
<dbReference type="Pfam" id="PF00698">
    <property type="entry name" value="Acyl_transf_1"/>
    <property type="match status" value="1"/>
</dbReference>
<name>A0A4R6BSK1_9STAP</name>
<evidence type="ECO:0000256" key="8">
    <source>
        <dbReference type="ARBA" id="ARBA00023160"/>
    </source>
</evidence>
<dbReference type="SMART" id="SM00827">
    <property type="entry name" value="PKS_AT"/>
    <property type="match status" value="1"/>
</dbReference>
<dbReference type="Gene3D" id="3.40.366.10">
    <property type="entry name" value="Malonyl-Coenzyme A Acyl Carrier Protein, domain 2"/>
    <property type="match status" value="1"/>
</dbReference>
<dbReference type="EC" id="2.3.1.39" evidence="2 11"/>
<dbReference type="SUPFAM" id="SSF55048">
    <property type="entry name" value="Probable ACP-binding domain of malonyl-CoA ACP transacylase"/>
    <property type="match status" value="1"/>
</dbReference>
<dbReference type="OrthoDB" id="9805460at2"/>
<dbReference type="SUPFAM" id="SSF52151">
    <property type="entry name" value="FabD/lysophospholipase-like"/>
    <property type="match status" value="1"/>
</dbReference>
<dbReference type="RefSeq" id="WP_133444452.1">
    <property type="nucleotide sequence ID" value="NZ_SCWB01000017.1"/>
</dbReference>
<gene>
    <name evidence="14" type="primary">fabD</name>
    <name evidence="14" type="ORF">ERX29_09555</name>
</gene>
<proteinExistence type="inferred from homology"/>
<keyword evidence="7" id="KW-0443">Lipid metabolism</keyword>
<dbReference type="PANTHER" id="PTHR42681:SF1">
    <property type="entry name" value="MALONYL-COA-ACYL CARRIER PROTEIN TRANSACYLASE, MITOCHONDRIAL"/>
    <property type="match status" value="1"/>
</dbReference>
<sequence>MTKRALLFPGQGAQKLGMAQDIYNELKTGHDFLEQLNSKLEFDVTDLMFNNEEKLGLTQYTQPAIVSHSTAVLNELSIEFDYTVGHSLGEYAALVASGVMSAEDAVQIVAKRGALMATAFPKGTGSMAAVLGLNEPEVKAICDKLSTADLKIEPANLNCPGQIVVSGHQSKIDELVRDGKSLGAKRVLPLNVSGPFHSSMMEVISDEFSAFLDQFEFNDAVVPVVQNTTARPATDKEQIKQELIKQLYSPVRFEESIMFLIEQGVTEFVEIGPNKVLSGLVKKINRDVTITAIGTVEEIKGWNE</sequence>
<dbReference type="InterPro" id="IPR016036">
    <property type="entry name" value="Malonyl_transacylase_ACP-bd"/>
</dbReference>
<dbReference type="FunFam" id="3.30.70.250:FF:000001">
    <property type="entry name" value="Malonyl CoA-acyl carrier protein transacylase"/>
    <property type="match status" value="1"/>
</dbReference>
<keyword evidence="6" id="KW-0276">Fatty acid metabolism</keyword>
<dbReference type="InterPro" id="IPR024925">
    <property type="entry name" value="Malonyl_CoA-ACP_transAc"/>
</dbReference>
<dbReference type="InterPro" id="IPR014043">
    <property type="entry name" value="Acyl_transferase_dom"/>
</dbReference>
<comment type="catalytic activity">
    <reaction evidence="10 11">
        <text>holo-[ACP] + malonyl-CoA = malonyl-[ACP] + CoA</text>
        <dbReference type="Rhea" id="RHEA:41792"/>
        <dbReference type="Rhea" id="RHEA-COMP:9623"/>
        <dbReference type="Rhea" id="RHEA-COMP:9685"/>
        <dbReference type="ChEBI" id="CHEBI:57287"/>
        <dbReference type="ChEBI" id="CHEBI:57384"/>
        <dbReference type="ChEBI" id="CHEBI:64479"/>
        <dbReference type="ChEBI" id="CHEBI:78449"/>
        <dbReference type="EC" id="2.3.1.39"/>
    </reaction>
</comment>
<dbReference type="InterPro" id="IPR016035">
    <property type="entry name" value="Acyl_Trfase/lysoPLipase"/>
</dbReference>
<evidence type="ECO:0000256" key="6">
    <source>
        <dbReference type="ARBA" id="ARBA00022832"/>
    </source>
</evidence>
<evidence type="ECO:0000256" key="9">
    <source>
        <dbReference type="ARBA" id="ARBA00023315"/>
    </source>
</evidence>
<evidence type="ECO:0000256" key="1">
    <source>
        <dbReference type="ARBA" id="ARBA00005194"/>
    </source>
</evidence>
<evidence type="ECO:0000256" key="11">
    <source>
        <dbReference type="PIRNR" id="PIRNR000446"/>
    </source>
</evidence>
<evidence type="ECO:0000313" key="14">
    <source>
        <dbReference type="EMBL" id="TDM07125.1"/>
    </source>
</evidence>
<dbReference type="PANTHER" id="PTHR42681">
    <property type="entry name" value="MALONYL-COA-ACYL CARRIER PROTEIN TRANSACYLASE, MITOCHONDRIAL"/>
    <property type="match status" value="1"/>
</dbReference>
<dbReference type="EMBL" id="SCWB01000017">
    <property type="protein sequence ID" value="TDM07125.1"/>
    <property type="molecule type" value="Genomic_DNA"/>
</dbReference>
<dbReference type="InterPro" id="IPR050858">
    <property type="entry name" value="Mal-CoA-ACP_Trans/PKS_FabD"/>
</dbReference>
<evidence type="ECO:0000259" key="13">
    <source>
        <dbReference type="SMART" id="SM00827"/>
    </source>
</evidence>
<protein>
    <recommendedName>
        <fullName evidence="3 11">Malonyl CoA-acyl carrier protein transacylase</fullName>
        <ecNumber evidence="2 11">2.3.1.39</ecNumber>
    </recommendedName>
</protein>
<comment type="caution">
    <text evidence="14">The sequence shown here is derived from an EMBL/GenBank/DDBJ whole genome shotgun (WGS) entry which is preliminary data.</text>
</comment>
<dbReference type="Proteomes" id="UP000294802">
    <property type="component" value="Unassembled WGS sequence"/>
</dbReference>
<dbReference type="NCBIfam" id="TIGR00128">
    <property type="entry name" value="fabD"/>
    <property type="match status" value="1"/>
</dbReference>
<evidence type="ECO:0000313" key="15">
    <source>
        <dbReference type="Proteomes" id="UP000294802"/>
    </source>
</evidence>
<evidence type="ECO:0000256" key="5">
    <source>
        <dbReference type="ARBA" id="ARBA00022679"/>
    </source>
</evidence>
<evidence type="ECO:0000256" key="4">
    <source>
        <dbReference type="ARBA" id="ARBA00022516"/>
    </source>
</evidence>
<dbReference type="GO" id="GO:0005829">
    <property type="term" value="C:cytosol"/>
    <property type="evidence" value="ECO:0007669"/>
    <property type="project" value="TreeGrafter"/>
</dbReference>
<feature type="domain" description="Malonyl-CoA:ACP transacylase (MAT)" evidence="13">
    <location>
        <begin position="7"/>
        <end position="298"/>
    </location>
</feature>
<comment type="pathway">
    <text evidence="1">Lipid metabolism; fatty acid biosynthesis.</text>
</comment>
<evidence type="ECO:0000256" key="7">
    <source>
        <dbReference type="ARBA" id="ARBA00023098"/>
    </source>
</evidence>
<reference evidence="14 15" key="1">
    <citation type="submission" date="2019-01" db="EMBL/GenBank/DDBJ databases">
        <title>Draft genome sequences of the type strains of six Macrococcus species.</title>
        <authorList>
            <person name="Mazhar S."/>
            <person name="Altermann E."/>
            <person name="Hill C."/>
            <person name="Mcauliffe O."/>
        </authorList>
    </citation>
    <scope>NUCLEOTIDE SEQUENCE [LARGE SCALE GENOMIC DNA]</scope>
    <source>
        <strain evidence="14 15">CCM4815</strain>
    </source>
</reference>
<keyword evidence="4" id="KW-0444">Lipid biosynthesis</keyword>
<dbReference type="InterPro" id="IPR004410">
    <property type="entry name" value="Malonyl_CoA-ACP_transAc_FabD"/>
</dbReference>
<dbReference type="GO" id="GO:0004314">
    <property type="term" value="F:[acyl-carrier-protein] S-malonyltransferase activity"/>
    <property type="evidence" value="ECO:0007669"/>
    <property type="project" value="UniProtKB-EC"/>
</dbReference>
<dbReference type="PIRSF" id="PIRSF000446">
    <property type="entry name" value="Mct"/>
    <property type="match status" value="1"/>
</dbReference>
<evidence type="ECO:0000256" key="10">
    <source>
        <dbReference type="ARBA" id="ARBA00048462"/>
    </source>
</evidence>
<feature type="active site" evidence="12">
    <location>
        <position position="87"/>
    </location>
</feature>
<keyword evidence="9 11" id="KW-0012">Acyltransferase</keyword>
<accession>A0A4R6BSK1</accession>
<comment type="similarity">
    <text evidence="11">Belongs to the fabD family.</text>
</comment>
<feature type="active site" evidence="12">
    <location>
        <position position="197"/>
    </location>
</feature>
<evidence type="ECO:0000256" key="12">
    <source>
        <dbReference type="PIRSR" id="PIRSR000446-1"/>
    </source>
</evidence>
<organism evidence="14 15">
    <name type="scientific">Macrococcus lamae</name>
    <dbReference type="NCBI Taxonomy" id="198484"/>
    <lineage>
        <taxon>Bacteria</taxon>
        <taxon>Bacillati</taxon>
        <taxon>Bacillota</taxon>
        <taxon>Bacilli</taxon>
        <taxon>Bacillales</taxon>
        <taxon>Staphylococcaceae</taxon>
        <taxon>Macrococcus</taxon>
    </lineage>
</organism>
<dbReference type="Gene3D" id="3.30.70.250">
    <property type="entry name" value="Malonyl-CoA ACP transacylase, ACP-binding"/>
    <property type="match status" value="1"/>
</dbReference>
<dbReference type="UniPathway" id="UPA00094"/>
<dbReference type="InterPro" id="IPR001227">
    <property type="entry name" value="Ac_transferase_dom_sf"/>
</dbReference>
<dbReference type="AlphaFoldDB" id="A0A4R6BSK1"/>
<keyword evidence="5 11" id="KW-0808">Transferase</keyword>
<evidence type="ECO:0000256" key="3">
    <source>
        <dbReference type="ARBA" id="ARBA00018953"/>
    </source>
</evidence>
<evidence type="ECO:0000256" key="2">
    <source>
        <dbReference type="ARBA" id="ARBA00013258"/>
    </source>
</evidence>